<protein>
    <submittedName>
        <fullName evidence="1">Uncharacterized protein</fullName>
    </submittedName>
</protein>
<sequence>MNLVFLCSLPSSLLCPKSLETSHFHPSFVPQPHVLPVVINMRMSDPSNESQCRGFDAHTPMSRHNQWRHNQSSCSLIFIAKGQPHFWSHIWALLSHSIPRHVHQTQFFASQCSHLYYLSIFQLFGHHLYNYPTSRTPS</sequence>
<name>A0AAP0IFR3_9MAGN</name>
<gene>
    <name evidence="1" type="ORF">Syun_021521</name>
</gene>
<reference evidence="1 2" key="1">
    <citation type="submission" date="2024-01" db="EMBL/GenBank/DDBJ databases">
        <title>Genome assemblies of Stephania.</title>
        <authorList>
            <person name="Yang L."/>
        </authorList>
    </citation>
    <scope>NUCLEOTIDE SEQUENCE [LARGE SCALE GENOMIC DNA]</scope>
    <source>
        <strain evidence="1">YNDBR</strain>
        <tissue evidence="1">Leaf</tissue>
    </source>
</reference>
<dbReference type="Proteomes" id="UP001420932">
    <property type="component" value="Unassembled WGS sequence"/>
</dbReference>
<organism evidence="1 2">
    <name type="scientific">Stephania yunnanensis</name>
    <dbReference type="NCBI Taxonomy" id="152371"/>
    <lineage>
        <taxon>Eukaryota</taxon>
        <taxon>Viridiplantae</taxon>
        <taxon>Streptophyta</taxon>
        <taxon>Embryophyta</taxon>
        <taxon>Tracheophyta</taxon>
        <taxon>Spermatophyta</taxon>
        <taxon>Magnoliopsida</taxon>
        <taxon>Ranunculales</taxon>
        <taxon>Menispermaceae</taxon>
        <taxon>Menispermoideae</taxon>
        <taxon>Cissampelideae</taxon>
        <taxon>Stephania</taxon>
    </lineage>
</organism>
<evidence type="ECO:0000313" key="2">
    <source>
        <dbReference type="Proteomes" id="UP001420932"/>
    </source>
</evidence>
<proteinExistence type="predicted"/>
<dbReference type="AlphaFoldDB" id="A0AAP0IFR3"/>
<accession>A0AAP0IFR3</accession>
<keyword evidence="2" id="KW-1185">Reference proteome</keyword>
<comment type="caution">
    <text evidence="1">The sequence shown here is derived from an EMBL/GenBank/DDBJ whole genome shotgun (WGS) entry which is preliminary data.</text>
</comment>
<dbReference type="EMBL" id="JBBNAF010000009">
    <property type="protein sequence ID" value="KAK9114724.1"/>
    <property type="molecule type" value="Genomic_DNA"/>
</dbReference>
<evidence type="ECO:0000313" key="1">
    <source>
        <dbReference type="EMBL" id="KAK9114724.1"/>
    </source>
</evidence>